<accession>A0ABP7XMZ0</accession>
<dbReference type="EMBL" id="BAAAZH010000020">
    <property type="protein sequence ID" value="GAA4122274.1"/>
    <property type="molecule type" value="Genomic_DNA"/>
</dbReference>
<gene>
    <name evidence="2" type="ORF">GCM10022215_27980</name>
</gene>
<keyword evidence="3" id="KW-1185">Reference proteome</keyword>
<protein>
    <recommendedName>
        <fullName evidence="1">TadE-like domain-containing protein</fullName>
    </recommendedName>
</protein>
<reference evidence="3" key="1">
    <citation type="journal article" date="2019" name="Int. J. Syst. Evol. Microbiol.">
        <title>The Global Catalogue of Microorganisms (GCM) 10K type strain sequencing project: providing services to taxonomists for standard genome sequencing and annotation.</title>
        <authorList>
            <consortium name="The Broad Institute Genomics Platform"/>
            <consortium name="The Broad Institute Genome Sequencing Center for Infectious Disease"/>
            <person name="Wu L."/>
            <person name="Ma J."/>
        </authorList>
    </citation>
    <scope>NUCLEOTIDE SEQUENCE [LARGE SCALE GENOMIC DNA]</scope>
    <source>
        <strain evidence="3">JCM 16703</strain>
    </source>
</reference>
<comment type="caution">
    <text evidence="2">The sequence shown here is derived from an EMBL/GenBank/DDBJ whole genome shotgun (WGS) entry which is preliminary data.</text>
</comment>
<sequence length="110" mass="11035">MTAETALMLPLLVALAAGLVWLLAVGLAQVRVTDAAREAARATARGDTWPQAQELALRVAPAGASVERSTESGAVVVRVEADAGGPGGLLGRLVPDVRVGATAVAAAEEP</sequence>
<feature type="domain" description="TadE-like" evidence="1">
    <location>
        <begin position="2"/>
        <end position="41"/>
    </location>
</feature>
<dbReference type="NCBIfam" id="NF041390">
    <property type="entry name" value="TadE_Rv3655c"/>
    <property type="match status" value="1"/>
</dbReference>
<proteinExistence type="predicted"/>
<organism evidence="2 3">
    <name type="scientific">Nocardioides fonticola</name>
    <dbReference type="NCBI Taxonomy" id="450363"/>
    <lineage>
        <taxon>Bacteria</taxon>
        <taxon>Bacillati</taxon>
        <taxon>Actinomycetota</taxon>
        <taxon>Actinomycetes</taxon>
        <taxon>Propionibacteriales</taxon>
        <taxon>Nocardioidaceae</taxon>
        <taxon>Nocardioides</taxon>
    </lineage>
</organism>
<dbReference type="InterPro" id="IPR049790">
    <property type="entry name" value="Rv3655c/TadE"/>
</dbReference>
<dbReference type="Pfam" id="PF07811">
    <property type="entry name" value="TadE"/>
    <property type="match status" value="1"/>
</dbReference>
<name>A0ABP7XMZ0_9ACTN</name>
<evidence type="ECO:0000313" key="2">
    <source>
        <dbReference type="EMBL" id="GAA4122274.1"/>
    </source>
</evidence>
<evidence type="ECO:0000313" key="3">
    <source>
        <dbReference type="Proteomes" id="UP001501495"/>
    </source>
</evidence>
<evidence type="ECO:0000259" key="1">
    <source>
        <dbReference type="Pfam" id="PF07811"/>
    </source>
</evidence>
<dbReference type="InterPro" id="IPR012495">
    <property type="entry name" value="TadE-like_dom"/>
</dbReference>
<dbReference type="RefSeq" id="WP_344734065.1">
    <property type="nucleotide sequence ID" value="NZ_BAAAZH010000020.1"/>
</dbReference>
<dbReference type="Proteomes" id="UP001501495">
    <property type="component" value="Unassembled WGS sequence"/>
</dbReference>